<organism evidence="7 8">
    <name type="scientific">Paraburkholderia bannensis</name>
    <dbReference type="NCBI Taxonomy" id="765414"/>
    <lineage>
        <taxon>Bacteria</taxon>
        <taxon>Pseudomonadati</taxon>
        <taxon>Pseudomonadota</taxon>
        <taxon>Betaproteobacteria</taxon>
        <taxon>Burkholderiales</taxon>
        <taxon>Burkholderiaceae</taxon>
        <taxon>Paraburkholderia</taxon>
    </lineage>
</organism>
<dbReference type="EMBL" id="JACHBW010000011">
    <property type="protein sequence ID" value="MBB6104221.1"/>
    <property type="molecule type" value="Genomic_DNA"/>
</dbReference>
<evidence type="ECO:0000313" key="7">
    <source>
        <dbReference type="EMBL" id="MBB6104221.1"/>
    </source>
</evidence>
<feature type="transmembrane region" description="Helical" evidence="5">
    <location>
        <begin position="153"/>
        <end position="173"/>
    </location>
</feature>
<dbReference type="Pfam" id="PF04932">
    <property type="entry name" value="Wzy_C"/>
    <property type="match status" value="1"/>
</dbReference>
<proteinExistence type="predicted"/>
<dbReference type="AlphaFoldDB" id="A0A7W9TZF1"/>
<reference evidence="7 8" key="1">
    <citation type="submission" date="2020-08" db="EMBL/GenBank/DDBJ databases">
        <title>Above-ground endophytic microbial communities from plants in different locations in the United States.</title>
        <authorList>
            <person name="Frank C."/>
        </authorList>
    </citation>
    <scope>NUCLEOTIDE SEQUENCE [LARGE SCALE GENOMIC DNA]</scope>
    <source>
        <strain evidence="7 8">WP4_2_2</strain>
    </source>
</reference>
<dbReference type="GO" id="GO:0016020">
    <property type="term" value="C:membrane"/>
    <property type="evidence" value="ECO:0007669"/>
    <property type="project" value="UniProtKB-SubCell"/>
</dbReference>
<feature type="transmembrane region" description="Helical" evidence="5">
    <location>
        <begin position="115"/>
        <end position="133"/>
    </location>
</feature>
<keyword evidence="7" id="KW-0436">Ligase</keyword>
<evidence type="ECO:0000313" key="8">
    <source>
        <dbReference type="Proteomes" id="UP000571554"/>
    </source>
</evidence>
<keyword evidence="8" id="KW-1185">Reference proteome</keyword>
<dbReference type="GO" id="GO:0016757">
    <property type="term" value="F:glycosyltransferase activity"/>
    <property type="evidence" value="ECO:0007669"/>
    <property type="project" value="UniProtKB-KW"/>
</dbReference>
<evidence type="ECO:0000256" key="5">
    <source>
        <dbReference type="SAM" id="Phobius"/>
    </source>
</evidence>
<evidence type="ECO:0000259" key="6">
    <source>
        <dbReference type="Pfam" id="PF04932"/>
    </source>
</evidence>
<keyword evidence="3 5" id="KW-1133">Transmembrane helix</keyword>
<feature type="transmembrane region" description="Helical" evidence="5">
    <location>
        <begin position="332"/>
        <end position="351"/>
    </location>
</feature>
<feature type="transmembrane region" description="Helical" evidence="5">
    <location>
        <begin position="180"/>
        <end position="197"/>
    </location>
</feature>
<evidence type="ECO:0000256" key="3">
    <source>
        <dbReference type="ARBA" id="ARBA00022989"/>
    </source>
</evidence>
<dbReference type="PANTHER" id="PTHR37422:SF23">
    <property type="entry name" value="TEICHURONIC ACID BIOSYNTHESIS PROTEIN TUAE"/>
    <property type="match status" value="1"/>
</dbReference>
<feature type="domain" description="O-antigen ligase-related" evidence="6">
    <location>
        <begin position="188"/>
        <end position="340"/>
    </location>
</feature>
<keyword evidence="4 5" id="KW-0472">Membrane</keyword>
<comment type="subcellular location">
    <subcellularLocation>
        <location evidence="1">Membrane</location>
        <topology evidence="1">Multi-pass membrane protein</topology>
    </subcellularLocation>
</comment>
<dbReference type="EC" id="2.4.1.-" evidence="7"/>
<evidence type="ECO:0000256" key="4">
    <source>
        <dbReference type="ARBA" id="ARBA00023136"/>
    </source>
</evidence>
<feature type="transmembrane region" description="Helical" evidence="5">
    <location>
        <begin position="203"/>
        <end position="221"/>
    </location>
</feature>
<evidence type="ECO:0000256" key="1">
    <source>
        <dbReference type="ARBA" id="ARBA00004141"/>
    </source>
</evidence>
<feature type="transmembrane region" description="Helical" evidence="5">
    <location>
        <begin position="388"/>
        <end position="405"/>
    </location>
</feature>
<dbReference type="InterPro" id="IPR007016">
    <property type="entry name" value="O-antigen_ligase-rel_domated"/>
</dbReference>
<dbReference type="Proteomes" id="UP000571554">
    <property type="component" value="Unassembled WGS sequence"/>
</dbReference>
<feature type="transmembrane region" description="Helical" evidence="5">
    <location>
        <begin position="91"/>
        <end position="108"/>
    </location>
</feature>
<feature type="transmembrane region" description="Helical" evidence="5">
    <location>
        <begin position="363"/>
        <end position="382"/>
    </location>
</feature>
<comment type="caution">
    <text evidence="7">The sequence shown here is derived from an EMBL/GenBank/DDBJ whole genome shotgun (WGS) entry which is preliminary data.</text>
</comment>
<sequence>MFLSPVVCWFVALLLLLAPAVNLIWRGGTGYCFFALLALALFTAASTRRPAGYFAALKCYPWYVAGMSAFLVAIAIQQAIYGWWLPRQFDAISRFALAIPVFLLLRQLPSRYFRAIGWGCAAGALVIGAIALVQRPSGGWTNMNRLNNDYTNAIPFGDTSLLLAFLSIFTLGWDEHCKKASLALKLAALVAGGFASYSSGTRGGWIAAPVFLCMLGVQYGVFATRKRIVLATLTAAICVGGLLATPRIQQRISDCVSDLTLFSHGNTDSSTGIRLELWKGATRLFVTHPVYGIGKGKLEDSYGVLADQNYLPRQFVNERAHSDFFSTLAESGSIGVLCLLTFYYGSAVYFWRKRRAADAFVRTAAWSGLAVAFSTMIFGLTIDVLVPVMVTTLIAVLVAALLAAIDAREREINEKAAKRPASGNEVAIEHLSNARIPDQPG</sequence>
<dbReference type="InterPro" id="IPR051533">
    <property type="entry name" value="WaaL-like"/>
</dbReference>
<keyword evidence="7" id="KW-0808">Transferase</keyword>
<gene>
    <name evidence="7" type="ORF">F4827_004080</name>
</gene>
<accession>A0A7W9TZF1</accession>
<keyword evidence="7" id="KW-0328">Glycosyltransferase</keyword>
<keyword evidence="2 5" id="KW-0812">Transmembrane</keyword>
<dbReference type="GO" id="GO:0016874">
    <property type="term" value="F:ligase activity"/>
    <property type="evidence" value="ECO:0007669"/>
    <property type="project" value="UniProtKB-KW"/>
</dbReference>
<name>A0A7W9TZF1_9BURK</name>
<feature type="transmembrane region" description="Helical" evidence="5">
    <location>
        <begin position="30"/>
        <end position="48"/>
    </location>
</feature>
<dbReference type="PANTHER" id="PTHR37422">
    <property type="entry name" value="TEICHURONIC ACID BIOSYNTHESIS PROTEIN TUAE"/>
    <property type="match status" value="1"/>
</dbReference>
<feature type="transmembrane region" description="Helical" evidence="5">
    <location>
        <begin position="228"/>
        <end position="248"/>
    </location>
</feature>
<dbReference type="RefSeq" id="WP_183726260.1">
    <property type="nucleotide sequence ID" value="NZ_JACHBW010000011.1"/>
</dbReference>
<feature type="transmembrane region" description="Helical" evidence="5">
    <location>
        <begin position="60"/>
        <end position="85"/>
    </location>
</feature>
<protein>
    <submittedName>
        <fullName evidence="7">O-antigen ligase</fullName>
        <ecNumber evidence="7">2.4.1.-</ecNumber>
    </submittedName>
</protein>
<evidence type="ECO:0000256" key="2">
    <source>
        <dbReference type="ARBA" id="ARBA00022692"/>
    </source>
</evidence>